<dbReference type="EMBL" id="QDKN01000002">
    <property type="protein sequence ID" value="NPT30141.1"/>
    <property type="molecule type" value="Genomic_DNA"/>
</dbReference>
<evidence type="ECO:0000259" key="1">
    <source>
        <dbReference type="Pfam" id="PF13290"/>
    </source>
</evidence>
<feature type="domain" description="GH29D-like beta-sandwich" evidence="1">
    <location>
        <begin position="848"/>
        <end position="896"/>
    </location>
</feature>
<dbReference type="InterPro" id="IPR059177">
    <property type="entry name" value="GH29D-like_dom"/>
</dbReference>
<accession>A0ABX2BA45</accession>
<sequence>MLKTVKQACEFDPQVMDYQMSQGVEHLSDLITGAGDGTEFFKRNYVTQGMEQLFNEGLLRLTGKSDQAVFELSQAMGGGKTHLMIALGLMAKHDHLRSTYLPESLESQVDIPSVKVAAFNGRNNPDHYVWGEIATQIGKAAEIRDYWANGPRAVDEDAWMKLIGDEPTLIMLDELPPYLSMAATQKVGDGSLASLTTYTLGCLMSAALKLPRCAVIIANLSGSYEKQTEAIREAIGDLQNEASRQAKSITPVSLEGSEIYQILRKRLIRQMPDEDVISEVANAYASRVKAAKDGGHIDATYIGNVAEEVEETYPFHPSFKHIVALFKDNEGFRQTRGLMQFAARLAKSVMIREQDDVYLIGAQHFDLNDPAVRSEFNRIATQLNPALARDIADSGNAIAEEIDAEIDPDARSAQQVSTLLLATSLSRTGGRIGLTESEVIEFLAAPNRKPSEYKTALSKLQERAWYLHREEERYYFKETENLTRQIERMAKDVPPSRVDKELIRRITSILTPRDKQAYQHVLVMPELDNIRLGSGRVLIVVRPDGRTPPEKLTWFFEYVEEKNSLAFLTGMDSHLANAVEARQREAYAIEQICTQLKPGDTLYQEAQERRNDSQMRLEQAISAAYNRLYFPSAGFDGSGELGRATIQNNLSIQEAEKQLEALLGSASCEEKLALDMRDNLEAFWSEMEEYVWPSNSRRVRWQDVISKMKTDPTLPWLPSSNGLDTLKQEALRQGRWRDNEDGYIEKGPFPKEKTTASVTVNKTSVENGTTELTITPRNAGSNPVVHYADHPNVSPSDPLVETPDEFITDKATLYFLVVDSDGKHETGEPICWKAALKIRHQIHTQGDKRTVELQCTPQADMTYTLDGSNAKEGTSYQGPFEVGTDKQVLLVHAESGEAQASEQFTIPAKGDKRVQIDDKKPAKLTSKATLDATGKSYAVINHFKNDDTTRFRGVRIEVGEGEHTVSVRFQERAVTASEIEIALNAIRKIVDDDNANVTIRIASGIDFINGFEAKEFSRLSGVELKPESIVQGEA</sequence>
<dbReference type="Proteomes" id="UP001318401">
    <property type="component" value="Unassembled WGS sequence"/>
</dbReference>
<protein>
    <submittedName>
        <fullName evidence="2">AAA family ATPase</fullName>
    </submittedName>
</protein>
<keyword evidence="3" id="KW-1185">Reference proteome</keyword>
<dbReference type="Pfam" id="PF13290">
    <property type="entry name" value="CHB_HEX_C_1"/>
    <property type="match status" value="1"/>
</dbReference>
<dbReference type="NCBIfam" id="NF042962">
    <property type="entry name" value="DUF499_antiphage"/>
    <property type="match status" value="1"/>
</dbReference>
<gene>
    <name evidence="2" type="ORF">DDR56_06115</name>
</gene>
<dbReference type="RefSeq" id="WP_125749599.1">
    <property type="nucleotide sequence ID" value="NZ_CP034367.1"/>
</dbReference>
<evidence type="ECO:0000313" key="2">
    <source>
        <dbReference type="EMBL" id="NPT30141.1"/>
    </source>
</evidence>
<comment type="caution">
    <text evidence="2">The sequence shown here is derived from an EMBL/GenBank/DDBJ whole genome shotgun (WGS) entry which is preliminary data.</text>
</comment>
<organism evidence="2 3">
    <name type="scientific">Vreelandella venusta</name>
    <dbReference type="NCBI Taxonomy" id="44935"/>
    <lineage>
        <taxon>Bacteria</taxon>
        <taxon>Pseudomonadati</taxon>
        <taxon>Pseudomonadota</taxon>
        <taxon>Gammaproteobacteria</taxon>
        <taxon>Oceanospirillales</taxon>
        <taxon>Halomonadaceae</taxon>
        <taxon>Vreelandella</taxon>
    </lineage>
</organism>
<name>A0ABX2BA45_9GAMM</name>
<dbReference type="InterPro" id="IPR007555">
    <property type="entry name" value="DUF499"/>
</dbReference>
<evidence type="ECO:0000313" key="3">
    <source>
        <dbReference type="Proteomes" id="UP001318401"/>
    </source>
</evidence>
<reference evidence="2 3" key="1">
    <citation type="submission" date="2018-04" db="EMBL/GenBank/DDBJ databases">
        <authorList>
            <person name="Li G."/>
            <person name="Du W."/>
            <person name="Bai Y."/>
        </authorList>
    </citation>
    <scope>NUCLEOTIDE SEQUENCE [LARGE SCALE GENOMIC DNA]</scope>
    <source>
        <strain evidence="2 3">YYYZ-3</strain>
    </source>
</reference>
<proteinExistence type="predicted"/>
<dbReference type="Pfam" id="PF04465">
    <property type="entry name" value="DUF499"/>
    <property type="match status" value="1"/>
</dbReference>